<keyword evidence="2" id="KW-1185">Reference proteome</keyword>
<gene>
    <name evidence="1" type="ORF">I41_37630</name>
</gene>
<reference evidence="1 2" key="1">
    <citation type="submission" date="2019-02" db="EMBL/GenBank/DDBJ databases">
        <title>Deep-cultivation of Planctomycetes and their phenomic and genomic characterization uncovers novel biology.</title>
        <authorList>
            <person name="Wiegand S."/>
            <person name="Jogler M."/>
            <person name="Boedeker C."/>
            <person name="Pinto D."/>
            <person name="Vollmers J."/>
            <person name="Rivas-Marin E."/>
            <person name="Kohn T."/>
            <person name="Peeters S.H."/>
            <person name="Heuer A."/>
            <person name="Rast P."/>
            <person name="Oberbeckmann S."/>
            <person name="Bunk B."/>
            <person name="Jeske O."/>
            <person name="Meyerdierks A."/>
            <person name="Storesund J.E."/>
            <person name="Kallscheuer N."/>
            <person name="Luecker S."/>
            <person name="Lage O.M."/>
            <person name="Pohl T."/>
            <person name="Merkel B.J."/>
            <person name="Hornburger P."/>
            <person name="Mueller R.-W."/>
            <person name="Bruemmer F."/>
            <person name="Labrenz M."/>
            <person name="Spormann A.M."/>
            <person name="Op den Camp H."/>
            <person name="Overmann J."/>
            <person name="Amann R."/>
            <person name="Jetten M.S.M."/>
            <person name="Mascher T."/>
            <person name="Medema M.H."/>
            <person name="Devos D.P."/>
            <person name="Kaster A.-K."/>
            <person name="Ovreas L."/>
            <person name="Rohde M."/>
            <person name="Galperin M.Y."/>
            <person name="Jogler C."/>
        </authorList>
    </citation>
    <scope>NUCLEOTIDE SEQUENCE [LARGE SCALE GENOMIC DNA]</scope>
    <source>
        <strain evidence="1 2">I41</strain>
    </source>
</reference>
<sequence>MYACRMAEMSASLRACSNQTRHPNREAITVVTINSRFRLNRGDRSSMPSILTAATVVSYRITTNSSNNATTLTAINADAAKSN</sequence>
<proteinExistence type="predicted"/>
<dbReference type="Proteomes" id="UP000317909">
    <property type="component" value="Chromosome"/>
</dbReference>
<accession>A0A517U1R2</accession>
<name>A0A517U1R2_9BACT</name>
<organism evidence="1 2">
    <name type="scientific">Lacipirellula limnantheis</name>
    <dbReference type="NCBI Taxonomy" id="2528024"/>
    <lineage>
        <taxon>Bacteria</taxon>
        <taxon>Pseudomonadati</taxon>
        <taxon>Planctomycetota</taxon>
        <taxon>Planctomycetia</taxon>
        <taxon>Pirellulales</taxon>
        <taxon>Lacipirellulaceae</taxon>
        <taxon>Lacipirellula</taxon>
    </lineage>
</organism>
<protein>
    <submittedName>
        <fullName evidence="1">Uncharacterized protein</fullName>
    </submittedName>
</protein>
<evidence type="ECO:0000313" key="1">
    <source>
        <dbReference type="EMBL" id="QDT74566.1"/>
    </source>
</evidence>
<dbReference type="AlphaFoldDB" id="A0A517U1R2"/>
<dbReference type="KEGG" id="llh:I41_37630"/>
<dbReference type="EMBL" id="CP036339">
    <property type="protein sequence ID" value="QDT74566.1"/>
    <property type="molecule type" value="Genomic_DNA"/>
</dbReference>
<evidence type="ECO:0000313" key="2">
    <source>
        <dbReference type="Proteomes" id="UP000317909"/>
    </source>
</evidence>